<name>A0A2S8FZN0_9BACT</name>
<organism evidence="1 2">
    <name type="scientific">Blastopirellula marina</name>
    <dbReference type="NCBI Taxonomy" id="124"/>
    <lineage>
        <taxon>Bacteria</taxon>
        <taxon>Pseudomonadati</taxon>
        <taxon>Planctomycetota</taxon>
        <taxon>Planctomycetia</taxon>
        <taxon>Pirellulales</taxon>
        <taxon>Pirellulaceae</taxon>
        <taxon>Blastopirellula</taxon>
    </lineage>
</organism>
<proteinExistence type="predicted"/>
<evidence type="ECO:0000313" key="2">
    <source>
        <dbReference type="Proteomes" id="UP000238322"/>
    </source>
</evidence>
<evidence type="ECO:0000313" key="1">
    <source>
        <dbReference type="EMBL" id="PQO37655.1"/>
    </source>
</evidence>
<sequence>MSWERDPLWAKAKLFFQHAFDQPRDTPNFGLWCALGLELLARAAIASVSPTLLAEPDRDQKHLLHALNRGSERVPRKSIGTAQVLTLCQQLFVDFTPEDQKAANALISRRNDELHSGAAAFEEYTTNQWISGFYRCCRALCLPLDESLESLFGADEATVAIEVLDQTRKEVIQRVKNAIAAHRSVYEGYSTDEKMQAAKASDELAKKLAYQRHHRVVCPACENSATVQGTTFGRESVTQNEGKIVVKQAVVPNAFTCSVCRLKLNGYAELKAADLGDQYTRTTTYEPDVYYNLIDPANTDAINELVADALSNNPDMIDDYLFMDEYDNE</sequence>
<dbReference type="RefSeq" id="WP_105328904.1">
    <property type="nucleotide sequence ID" value="NZ_PUHY01000005.1"/>
</dbReference>
<protein>
    <submittedName>
        <fullName evidence="1">Uncharacterized protein</fullName>
    </submittedName>
</protein>
<comment type="caution">
    <text evidence="1">The sequence shown here is derived from an EMBL/GenBank/DDBJ whole genome shotgun (WGS) entry which is preliminary data.</text>
</comment>
<dbReference type="Proteomes" id="UP000238322">
    <property type="component" value="Unassembled WGS sequence"/>
</dbReference>
<dbReference type="AlphaFoldDB" id="A0A2S8FZN0"/>
<dbReference type="EMBL" id="PUHY01000005">
    <property type="protein sequence ID" value="PQO37655.1"/>
    <property type="molecule type" value="Genomic_DNA"/>
</dbReference>
<dbReference type="OrthoDB" id="2606812at2"/>
<gene>
    <name evidence="1" type="ORF">C5Y83_06835</name>
</gene>
<reference evidence="1 2" key="1">
    <citation type="submission" date="2018-02" db="EMBL/GenBank/DDBJ databases">
        <title>Comparative genomes isolates from brazilian mangrove.</title>
        <authorList>
            <person name="Araujo J.E."/>
            <person name="Taketani R.G."/>
            <person name="Silva M.C.P."/>
            <person name="Loureco M.V."/>
            <person name="Andreote F.D."/>
        </authorList>
    </citation>
    <scope>NUCLEOTIDE SEQUENCE [LARGE SCALE GENOMIC DNA]</scope>
    <source>
        <strain evidence="1 2">Hex-1 MGV</strain>
    </source>
</reference>
<accession>A0A2S8FZN0</accession>